<evidence type="ECO:0000313" key="2">
    <source>
        <dbReference type="EMBL" id="MBE4910070.1"/>
    </source>
</evidence>
<feature type="transmembrane region" description="Helical" evidence="1">
    <location>
        <begin position="7"/>
        <end position="22"/>
    </location>
</feature>
<keyword evidence="1" id="KW-1133">Transmembrane helix</keyword>
<feature type="transmembrane region" description="Helical" evidence="1">
    <location>
        <begin position="28"/>
        <end position="48"/>
    </location>
</feature>
<sequence length="113" mass="12645">MEKFGRVLKGLGVVFIVLFPFYSSDESYMNYIPILLISGVTLGLLGSLLDKTRKIGIIALCLILLAVITYFYVEQRLIYKVLIISSLVLVVVDQIWLFKEHQSEKASNSGNSG</sequence>
<keyword evidence="1" id="KW-0472">Membrane</keyword>
<dbReference type="EMBL" id="JADCLJ010000024">
    <property type="protein sequence ID" value="MBE4910070.1"/>
    <property type="molecule type" value="Genomic_DNA"/>
</dbReference>
<comment type="caution">
    <text evidence="2">The sequence shown here is derived from an EMBL/GenBank/DDBJ whole genome shotgun (WGS) entry which is preliminary data.</text>
</comment>
<dbReference type="RefSeq" id="WP_193539263.1">
    <property type="nucleotide sequence ID" value="NZ_JADCLJ010000024.1"/>
</dbReference>
<evidence type="ECO:0000256" key="1">
    <source>
        <dbReference type="SAM" id="Phobius"/>
    </source>
</evidence>
<organism evidence="2 3">
    <name type="scientific">Litchfieldia luteola</name>
    <dbReference type="NCBI Taxonomy" id="682179"/>
    <lineage>
        <taxon>Bacteria</taxon>
        <taxon>Bacillati</taxon>
        <taxon>Bacillota</taxon>
        <taxon>Bacilli</taxon>
        <taxon>Bacillales</taxon>
        <taxon>Bacillaceae</taxon>
        <taxon>Litchfieldia</taxon>
    </lineage>
</organism>
<gene>
    <name evidence="2" type="ORF">IMZ08_18700</name>
</gene>
<evidence type="ECO:0000313" key="3">
    <source>
        <dbReference type="Proteomes" id="UP001516662"/>
    </source>
</evidence>
<accession>A0ABR9QNI9</accession>
<name>A0ABR9QNI9_9BACI</name>
<dbReference type="Proteomes" id="UP001516662">
    <property type="component" value="Unassembled WGS sequence"/>
</dbReference>
<feature type="transmembrane region" description="Helical" evidence="1">
    <location>
        <begin position="78"/>
        <end position="98"/>
    </location>
</feature>
<protein>
    <submittedName>
        <fullName evidence="2">Uncharacterized protein</fullName>
    </submittedName>
</protein>
<reference evidence="2 3" key="1">
    <citation type="submission" date="2020-10" db="EMBL/GenBank/DDBJ databases">
        <title>Bacillus sp. HD4P25, an endophyte from a halophyte.</title>
        <authorList>
            <person name="Sun J.-Q."/>
        </authorList>
    </citation>
    <scope>NUCLEOTIDE SEQUENCE [LARGE SCALE GENOMIC DNA]</scope>
    <source>
        <strain evidence="2 3">YIM 93174</strain>
    </source>
</reference>
<feature type="transmembrane region" description="Helical" evidence="1">
    <location>
        <begin position="55"/>
        <end position="72"/>
    </location>
</feature>
<proteinExistence type="predicted"/>
<keyword evidence="3" id="KW-1185">Reference proteome</keyword>
<keyword evidence="1" id="KW-0812">Transmembrane</keyword>